<sequence length="344" mass="38672">MSLKEQYWRYSLVIIILLLGTIIFFEALPFISGILGAMTIYILLRGQMLYLTLKKRMRRSWMAVLLLMETILCFLVPLSLVVWVFVNKLQAINLDPHSLIAPVEHVADLIEQRVGYDVMSKENVDSLLSMLPKIGQMLMGSISSFAINVVVLLFVLYFMLIGGTRMEEYVSDILPFNKRNKRNILHEFNMIVKSNAIGIPLLALIQGIVAMIGYFIFGVPNPFLWGFLSCFATIIPIVGTALIWIPLALFLGLSGHWGAAIGLTIYAVVVIANVDNLVRFMLQKKMADTHPLITIFGVIIGLSLFGFMGVIFGPLLLAIFAFCVNIFKEEYLGGDSRYIHKIKE</sequence>
<feature type="transmembrane region" description="Helical" evidence="6">
    <location>
        <begin position="31"/>
        <end position="51"/>
    </location>
</feature>
<proteinExistence type="inferred from homology"/>
<dbReference type="RefSeq" id="WP_099291937.1">
    <property type="nucleotide sequence ID" value="NZ_JACOOH010000011.1"/>
</dbReference>
<evidence type="ECO:0000256" key="5">
    <source>
        <dbReference type="ARBA" id="ARBA00023136"/>
    </source>
</evidence>
<protein>
    <submittedName>
        <fullName evidence="7">AI-2E family transporter</fullName>
    </submittedName>
</protein>
<accession>A0ABR7D6D7</accession>
<keyword evidence="5 6" id="KW-0472">Membrane</keyword>
<feature type="transmembrane region" description="Helical" evidence="6">
    <location>
        <begin position="63"/>
        <end position="86"/>
    </location>
</feature>
<feature type="transmembrane region" description="Helical" evidence="6">
    <location>
        <begin position="223"/>
        <end position="245"/>
    </location>
</feature>
<evidence type="ECO:0000256" key="6">
    <source>
        <dbReference type="SAM" id="Phobius"/>
    </source>
</evidence>
<reference evidence="7 8" key="1">
    <citation type="submission" date="2020-08" db="EMBL/GenBank/DDBJ databases">
        <title>Genome public.</title>
        <authorList>
            <person name="Liu C."/>
            <person name="Sun Q."/>
        </authorList>
    </citation>
    <scope>NUCLEOTIDE SEQUENCE [LARGE SCALE GENOMIC DNA]</scope>
    <source>
        <strain evidence="7 8">NSJ-56</strain>
    </source>
</reference>
<dbReference type="EMBL" id="JACOOH010000011">
    <property type="protein sequence ID" value="MBC5623503.1"/>
    <property type="molecule type" value="Genomic_DNA"/>
</dbReference>
<evidence type="ECO:0000256" key="2">
    <source>
        <dbReference type="ARBA" id="ARBA00009773"/>
    </source>
</evidence>
<feature type="transmembrane region" description="Helical" evidence="6">
    <location>
        <begin position="137"/>
        <end position="160"/>
    </location>
</feature>
<evidence type="ECO:0000313" key="7">
    <source>
        <dbReference type="EMBL" id="MBC5623503.1"/>
    </source>
</evidence>
<feature type="transmembrane region" description="Helical" evidence="6">
    <location>
        <begin position="257"/>
        <end position="274"/>
    </location>
</feature>
<comment type="caution">
    <text evidence="7">The sequence shown here is derived from an EMBL/GenBank/DDBJ whole genome shotgun (WGS) entry which is preliminary data.</text>
</comment>
<dbReference type="Pfam" id="PF01594">
    <property type="entry name" value="AI-2E_transport"/>
    <property type="match status" value="1"/>
</dbReference>
<dbReference type="InterPro" id="IPR002549">
    <property type="entry name" value="AI-2E-like"/>
</dbReference>
<name>A0ABR7D6D7_9BACT</name>
<dbReference type="PANTHER" id="PTHR21716">
    <property type="entry name" value="TRANSMEMBRANE PROTEIN"/>
    <property type="match status" value="1"/>
</dbReference>
<dbReference type="PANTHER" id="PTHR21716:SF4">
    <property type="entry name" value="TRANSMEMBRANE PROTEIN 245"/>
    <property type="match status" value="1"/>
</dbReference>
<feature type="transmembrane region" description="Helical" evidence="6">
    <location>
        <begin position="196"/>
        <end position="217"/>
    </location>
</feature>
<comment type="similarity">
    <text evidence="2">Belongs to the autoinducer-2 exporter (AI-2E) (TC 2.A.86) family.</text>
</comment>
<keyword evidence="8" id="KW-1185">Reference proteome</keyword>
<evidence type="ECO:0000256" key="3">
    <source>
        <dbReference type="ARBA" id="ARBA00022692"/>
    </source>
</evidence>
<evidence type="ECO:0000256" key="1">
    <source>
        <dbReference type="ARBA" id="ARBA00004141"/>
    </source>
</evidence>
<evidence type="ECO:0000256" key="4">
    <source>
        <dbReference type="ARBA" id="ARBA00022989"/>
    </source>
</evidence>
<dbReference type="Proteomes" id="UP000646484">
    <property type="component" value="Unassembled WGS sequence"/>
</dbReference>
<keyword evidence="3 6" id="KW-0812">Transmembrane</keyword>
<keyword evidence="4 6" id="KW-1133">Transmembrane helix</keyword>
<evidence type="ECO:0000313" key="8">
    <source>
        <dbReference type="Proteomes" id="UP000646484"/>
    </source>
</evidence>
<feature type="transmembrane region" description="Helical" evidence="6">
    <location>
        <begin position="294"/>
        <end position="327"/>
    </location>
</feature>
<gene>
    <name evidence="7" type="ORF">H8S64_20610</name>
</gene>
<comment type="subcellular location">
    <subcellularLocation>
        <location evidence="1">Membrane</location>
        <topology evidence="1">Multi-pass membrane protein</topology>
    </subcellularLocation>
</comment>
<organism evidence="7 8">
    <name type="scientific">Butyricimonas hominis</name>
    <dbReference type="NCBI Taxonomy" id="2763032"/>
    <lineage>
        <taxon>Bacteria</taxon>
        <taxon>Pseudomonadati</taxon>
        <taxon>Bacteroidota</taxon>
        <taxon>Bacteroidia</taxon>
        <taxon>Bacteroidales</taxon>
        <taxon>Odoribacteraceae</taxon>
        <taxon>Butyricimonas</taxon>
    </lineage>
</organism>